<dbReference type="Gene3D" id="2.120.10.30">
    <property type="entry name" value="TolB, C-terminal domain"/>
    <property type="match status" value="1"/>
</dbReference>
<evidence type="ECO:0000256" key="1">
    <source>
        <dbReference type="SAM" id="SignalP"/>
    </source>
</evidence>
<organism evidence="2 3">
    <name type="scientific">Cellulomonas edaphi</name>
    <dbReference type="NCBI Taxonomy" id="3053468"/>
    <lineage>
        <taxon>Bacteria</taxon>
        <taxon>Bacillati</taxon>
        <taxon>Actinomycetota</taxon>
        <taxon>Actinomycetes</taxon>
        <taxon>Micrococcales</taxon>
        <taxon>Cellulomonadaceae</taxon>
        <taxon>Cellulomonas</taxon>
    </lineage>
</organism>
<dbReference type="EMBL" id="JAUCGR010000001">
    <property type="protein sequence ID" value="MDM7830339.1"/>
    <property type="molecule type" value="Genomic_DNA"/>
</dbReference>
<name>A0ABT7S3Z1_9CELL</name>
<dbReference type="Proteomes" id="UP001321453">
    <property type="component" value="Unassembled WGS sequence"/>
</dbReference>
<protein>
    <submittedName>
        <fullName evidence="2">ScyD/ScyE family protein</fullName>
    </submittedName>
</protein>
<reference evidence="2 3" key="1">
    <citation type="submission" date="2023-06" db="EMBL/GenBank/DDBJ databases">
        <title>Cellulomonas sp. MW9 Whole genome sequence.</title>
        <authorList>
            <person name="Park S."/>
        </authorList>
    </citation>
    <scope>NUCLEOTIDE SEQUENCE [LARGE SCALE GENOMIC DNA]</scope>
    <source>
        <strain evidence="2 3">MW9</strain>
    </source>
</reference>
<keyword evidence="1" id="KW-0732">Signal</keyword>
<gene>
    <name evidence="2" type="ORF">QRT05_03260</name>
</gene>
<keyword evidence="3" id="KW-1185">Reference proteome</keyword>
<dbReference type="InterPro" id="IPR011042">
    <property type="entry name" value="6-blade_b-propeller_TolB-like"/>
</dbReference>
<dbReference type="SUPFAM" id="SSF63829">
    <property type="entry name" value="Calcium-dependent phosphotriesterase"/>
    <property type="match status" value="1"/>
</dbReference>
<feature type="signal peptide" evidence="1">
    <location>
        <begin position="1"/>
        <end position="27"/>
    </location>
</feature>
<dbReference type="InterPro" id="IPR048031">
    <property type="entry name" value="ScyD/ScyE-like"/>
</dbReference>
<dbReference type="NCBIfam" id="NF033206">
    <property type="entry name" value="ScyE_fam"/>
    <property type="match status" value="1"/>
</dbReference>
<feature type="chain" id="PRO_5046744303" evidence="1">
    <location>
        <begin position="28"/>
        <end position="380"/>
    </location>
</feature>
<accession>A0ABT7S3Z1</accession>
<proteinExistence type="predicted"/>
<evidence type="ECO:0000313" key="2">
    <source>
        <dbReference type="EMBL" id="MDM7830339.1"/>
    </source>
</evidence>
<sequence>MRRLRMSAVAVVAAAGLIAAGSSPALASHRVTNARHFGHGVVWHPAKHTHTHHQPTAGTPKVVASDLAGPLTFGVGARSVYVGQAFAGIVTKHTANAAPQVVGAAATGADVAAVDVRPGVLTWAERAGDETSVTASVLHRQTRDGVADIDVLAFEKQANPDKGVQYGFRTLDAACLAQVPDMFKPYTGTIDSHVYGSANTGRGVTYLADAGANAILKVDRKGTVSTVAVLPAVPVTVTAAAATAFGLPDCVVGQKYYFEAVPTDVEVGHGGALYVTLLPGGPEDGSLGSQGRLVKVDPWSGKVSLVAKGFAGATGLAVGPRGRIFVAELNGNQVSSVDRHGKVRPFVSLTQPAGVEWAHGKLWVSTDVFGAGKLVSLKVK</sequence>
<evidence type="ECO:0000313" key="3">
    <source>
        <dbReference type="Proteomes" id="UP001321453"/>
    </source>
</evidence>
<comment type="caution">
    <text evidence="2">The sequence shown here is derived from an EMBL/GenBank/DDBJ whole genome shotgun (WGS) entry which is preliminary data.</text>
</comment>
<dbReference type="RefSeq" id="WP_289445222.1">
    <property type="nucleotide sequence ID" value="NZ_JAUCGR010000001.1"/>
</dbReference>